<organism evidence="2 3">
    <name type="scientific">Algoriphagus ornithinivorans</name>
    <dbReference type="NCBI Taxonomy" id="226506"/>
    <lineage>
        <taxon>Bacteria</taxon>
        <taxon>Pseudomonadati</taxon>
        <taxon>Bacteroidota</taxon>
        <taxon>Cytophagia</taxon>
        <taxon>Cytophagales</taxon>
        <taxon>Cyclobacteriaceae</taxon>
        <taxon>Algoriphagus</taxon>
    </lineage>
</organism>
<evidence type="ECO:0008006" key="4">
    <source>
        <dbReference type="Google" id="ProtNLM"/>
    </source>
</evidence>
<dbReference type="InterPro" id="IPR036388">
    <property type="entry name" value="WH-like_DNA-bd_sf"/>
</dbReference>
<sequence>MDILKVAILEMSRIRADKSFCPSEVVRAMYPESWRHFLTDVREKAWEMYLEGEINLSQKGKSLDKHQKPRGPLRISKPISEGGC</sequence>
<keyword evidence="3" id="KW-1185">Reference proteome</keyword>
<dbReference type="InterPro" id="IPR021660">
    <property type="entry name" value="DUF3253"/>
</dbReference>
<dbReference type="STRING" id="226506.SAMN04488519_10633"/>
<dbReference type="Gene3D" id="1.10.10.10">
    <property type="entry name" value="Winged helix-like DNA-binding domain superfamily/Winged helix DNA-binding domain"/>
    <property type="match status" value="1"/>
</dbReference>
<evidence type="ECO:0000313" key="3">
    <source>
        <dbReference type="Proteomes" id="UP000199564"/>
    </source>
</evidence>
<dbReference type="RefSeq" id="WP_091653823.1">
    <property type="nucleotide sequence ID" value="NZ_FOVW01000006.1"/>
</dbReference>
<dbReference type="EMBL" id="FOVW01000006">
    <property type="protein sequence ID" value="SFO38675.1"/>
    <property type="molecule type" value="Genomic_DNA"/>
</dbReference>
<reference evidence="3" key="1">
    <citation type="submission" date="2016-10" db="EMBL/GenBank/DDBJ databases">
        <authorList>
            <person name="Varghese N."/>
            <person name="Submissions S."/>
        </authorList>
    </citation>
    <scope>NUCLEOTIDE SEQUENCE [LARGE SCALE GENOMIC DNA]</scope>
    <source>
        <strain evidence="3">DSM 15282</strain>
    </source>
</reference>
<dbReference type="Pfam" id="PF11625">
    <property type="entry name" value="DUF3253"/>
    <property type="match status" value="1"/>
</dbReference>
<accession>A0A1I5GRN5</accession>
<protein>
    <recommendedName>
        <fullName evidence="4">DUF3253 domain-containing protein</fullName>
    </recommendedName>
</protein>
<evidence type="ECO:0000313" key="2">
    <source>
        <dbReference type="EMBL" id="SFO38675.1"/>
    </source>
</evidence>
<dbReference type="InterPro" id="IPR036390">
    <property type="entry name" value="WH_DNA-bd_sf"/>
</dbReference>
<name>A0A1I5GRN5_9BACT</name>
<feature type="region of interest" description="Disordered" evidence="1">
    <location>
        <begin position="60"/>
        <end position="84"/>
    </location>
</feature>
<proteinExistence type="predicted"/>
<dbReference type="SUPFAM" id="SSF46785">
    <property type="entry name" value="Winged helix' DNA-binding domain"/>
    <property type="match status" value="1"/>
</dbReference>
<evidence type="ECO:0000256" key="1">
    <source>
        <dbReference type="SAM" id="MobiDB-lite"/>
    </source>
</evidence>
<dbReference type="AlphaFoldDB" id="A0A1I5GRN5"/>
<dbReference type="Proteomes" id="UP000199564">
    <property type="component" value="Unassembled WGS sequence"/>
</dbReference>
<gene>
    <name evidence="2" type="ORF">SAMN04488519_10633</name>
</gene>